<reference evidence="3" key="2">
    <citation type="submission" date="2025-08" db="UniProtKB">
        <authorList>
            <consortium name="Ensembl"/>
        </authorList>
    </citation>
    <scope>IDENTIFICATION</scope>
</reference>
<sequence length="549" mass="62147">CYFLKRRSTLLKAQQAKHSLKGFTFYLTYLYEGKPMDGLTARLTGKDKLLVLALMSGTSGARRALCVFEKQQRYDLKLSLSTFLEMLCQKAISPENLSEPILPRPLVCLFPVAFKRNLLSFLRLVNQVLPQTRVVQLLECLSKDPRQDHWVTALIGQLQRDMGSLRDVPLYTASCSQRLKMISERLKDTGRNEGWAKYFTEPKLTSQSGGDVLEKQKKRKSSSMTPDTEVESTQQHKRMKMDMSSVEERLGAYPHGSFTSEEPVLMERGECDLPKVESDKRTIGVSIRGNTLLCEHWMDLMQQFFYLLMGVLFQWDQGSTDVFKVLNECDSAQVELLCGMLNLADTPEETLPKLCSCLLALSPELSYSAASAVIKSLLLGKILCLLEPASRSLVAAVTSLSSQYPRAACHALIRPILQEENLGNCRTQQAELINRLIGDCLEPHYNLLVFQMTFTIVWSESMLSIIHSLLDSKLDIDEKHFSSFIAQLVSQAPQFIKSMKYAKMMLTVLTKYSIHVTASHKPSLSHCLMLNQTFLKKSLQSAFKRITHK</sequence>
<dbReference type="PANTHER" id="PTHR32094:SF5">
    <property type="entry name" value="FANCONI ANEMIA GROUP E PROTEIN"/>
    <property type="match status" value="1"/>
</dbReference>
<dbReference type="Ensembl" id="ENSGMOT00000044155.1">
    <property type="protein sequence ID" value="ENSGMOP00000058249.1"/>
    <property type="gene ID" value="ENSGMOG00000008217.2"/>
</dbReference>
<feature type="domain" description="Fanconi Anaemia group E protein C-terminal" evidence="2">
    <location>
        <begin position="322"/>
        <end position="546"/>
    </location>
</feature>
<evidence type="ECO:0000313" key="4">
    <source>
        <dbReference type="Proteomes" id="UP000694546"/>
    </source>
</evidence>
<evidence type="ECO:0000313" key="3">
    <source>
        <dbReference type="Ensembl" id="ENSGMOP00000058249.1"/>
    </source>
</evidence>
<dbReference type="InterPro" id="IPR039685">
    <property type="entry name" value="FANCE"/>
</dbReference>
<organism evidence="3 4">
    <name type="scientific">Gadus morhua</name>
    <name type="common">Atlantic cod</name>
    <dbReference type="NCBI Taxonomy" id="8049"/>
    <lineage>
        <taxon>Eukaryota</taxon>
        <taxon>Metazoa</taxon>
        <taxon>Chordata</taxon>
        <taxon>Craniata</taxon>
        <taxon>Vertebrata</taxon>
        <taxon>Euteleostomi</taxon>
        <taxon>Actinopterygii</taxon>
        <taxon>Neopterygii</taxon>
        <taxon>Teleostei</taxon>
        <taxon>Neoteleostei</taxon>
        <taxon>Acanthomorphata</taxon>
        <taxon>Zeiogadaria</taxon>
        <taxon>Gadariae</taxon>
        <taxon>Gadiformes</taxon>
        <taxon>Gadoidei</taxon>
        <taxon>Gadidae</taxon>
        <taxon>Gadus</taxon>
    </lineage>
</organism>
<dbReference type="PANTHER" id="PTHR32094">
    <property type="entry name" value="FANCONI ANEMIA GROUP E PROTEIN"/>
    <property type="match status" value="1"/>
</dbReference>
<protein>
    <submittedName>
        <fullName evidence="3">FA complementation group E</fullName>
    </submittedName>
</protein>
<name>A0A8C5C8F8_GADMO</name>
<gene>
    <name evidence="3" type="primary">FANCE</name>
</gene>
<feature type="region of interest" description="Disordered" evidence="1">
    <location>
        <begin position="206"/>
        <end position="240"/>
    </location>
</feature>
<keyword evidence="4" id="KW-1185">Reference proteome</keyword>
<dbReference type="GO" id="GO:0043240">
    <property type="term" value="C:Fanconi anaemia nuclear complex"/>
    <property type="evidence" value="ECO:0007669"/>
    <property type="project" value="InterPro"/>
</dbReference>
<dbReference type="OMA" id="LRLPWIC"/>
<accession>A0A8C5C8F8</accession>
<dbReference type="InterPro" id="IPR021025">
    <property type="entry name" value="Fanconi_anaemia_gr_E_prot_C"/>
</dbReference>
<evidence type="ECO:0000259" key="2">
    <source>
        <dbReference type="Pfam" id="PF11510"/>
    </source>
</evidence>
<dbReference type="GO" id="GO:0036297">
    <property type="term" value="P:interstrand cross-link repair"/>
    <property type="evidence" value="ECO:0007669"/>
    <property type="project" value="InterPro"/>
</dbReference>
<dbReference type="AlphaFoldDB" id="A0A8C5C8F8"/>
<evidence type="ECO:0000256" key="1">
    <source>
        <dbReference type="SAM" id="MobiDB-lite"/>
    </source>
</evidence>
<dbReference type="Pfam" id="PF11510">
    <property type="entry name" value="FA_FANCE"/>
    <property type="match status" value="1"/>
</dbReference>
<dbReference type="Gene3D" id="1.25.40.480">
    <property type="match status" value="1"/>
</dbReference>
<dbReference type="Proteomes" id="UP000694546">
    <property type="component" value="Chromosome 1"/>
</dbReference>
<proteinExistence type="predicted"/>
<dbReference type="GeneTree" id="ENSGT00390000000705"/>
<reference evidence="3" key="1">
    <citation type="submission" date="2019-07" db="EMBL/GenBank/DDBJ databases">
        <authorList>
            <consortium name="Wellcome Sanger Institute Data Sharing"/>
        </authorList>
    </citation>
    <scope>NUCLEOTIDE SEQUENCE [LARGE SCALE GENOMIC DNA]</scope>
</reference>
<reference evidence="3" key="3">
    <citation type="submission" date="2025-09" db="UniProtKB">
        <authorList>
            <consortium name="Ensembl"/>
        </authorList>
    </citation>
    <scope>IDENTIFICATION</scope>
</reference>